<keyword evidence="15" id="KW-0175">Coiled coil</keyword>
<dbReference type="PANTHER" id="PTHR33445">
    <property type="entry name" value="ATP SYNTHASE SUBUNIT B', CHLOROPLASTIC"/>
    <property type="match status" value="1"/>
</dbReference>
<dbReference type="Proteomes" id="UP000193834">
    <property type="component" value="Unassembled WGS sequence"/>
</dbReference>
<dbReference type="SUPFAM" id="SSF81573">
    <property type="entry name" value="F1F0 ATP synthase subunit B, membrane domain"/>
    <property type="match status" value="1"/>
</dbReference>
<feature type="coiled-coil region" evidence="15">
    <location>
        <begin position="52"/>
        <end position="116"/>
    </location>
</feature>
<evidence type="ECO:0000256" key="3">
    <source>
        <dbReference type="ARBA" id="ARBA00022475"/>
    </source>
</evidence>
<evidence type="ECO:0000256" key="6">
    <source>
        <dbReference type="ARBA" id="ARBA00022781"/>
    </source>
</evidence>
<comment type="similarity">
    <text evidence="1 13 14">Belongs to the ATPase B chain family.</text>
</comment>
<dbReference type="AlphaFoldDB" id="A0A1X7KV14"/>
<keyword evidence="3 13" id="KW-1003">Cell membrane</keyword>
<keyword evidence="6 13" id="KW-0375">Hydrogen ion transport</keyword>
<protein>
    <recommendedName>
        <fullName evidence="13">ATP synthase subunit b</fullName>
    </recommendedName>
    <alternativeName>
        <fullName evidence="13">ATP synthase F(0) sector subunit b</fullName>
    </alternativeName>
    <alternativeName>
        <fullName evidence="13">ATPase subunit I</fullName>
    </alternativeName>
    <alternativeName>
        <fullName evidence="13">F-type ATPase subunit b</fullName>
        <shortName evidence="13">F-ATPase subunit b</shortName>
    </alternativeName>
</protein>
<evidence type="ECO:0000256" key="7">
    <source>
        <dbReference type="ARBA" id="ARBA00022989"/>
    </source>
</evidence>
<keyword evidence="2 13" id="KW-0813">Transport</keyword>
<dbReference type="EMBL" id="FXAZ01000003">
    <property type="protein sequence ID" value="SMG45424.1"/>
    <property type="molecule type" value="Genomic_DNA"/>
</dbReference>
<dbReference type="HAMAP" id="MF_01398">
    <property type="entry name" value="ATP_synth_b_bprime"/>
    <property type="match status" value="1"/>
</dbReference>
<dbReference type="OrthoDB" id="282095at2"/>
<dbReference type="InterPro" id="IPR050059">
    <property type="entry name" value="ATP_synthase_B_chain"/>
</dbReference>
<feature type="transmembrane region" description="Helical" evidence="13">
    <location>
        <begin position="12"/>
        <end position="33"/>
    </location>
</feature>
<keyword evidence="9 13" id="KW-0472">Membrane</keyword>
<dbReference type="GO" id="GO:0012505">
    <property type="term" value="C:endomembrane system"/>
    <property type="evidence" value="ECO:0007669"/>
    <property type="project" value="UniProtKB-SubCell"/>
</dbReference>
<comment type="subcellular location">
    <subcellularLocation>
        <location evidence="13">Cell membrane</location>
        <topology evidence="13">Single-pass membrane protein</topology>
    </subcellularLocation>
    <subcellularLocation>
        <location evidence="12">Endomembrane system</location>
        <topology evidence="12">Single-pass membrane protein</topology>
    </subcellularLocation>
</comment>
<comment type="function">
    <text evidence="13">Component of the F(0) channel, it forms part of the peripheral stalk, linking F(1) to F(0).</text>
</comment>
<sequence>MSFVWENFVWAIVAFGILYFLLSKYAFGPLFSVMEKRRELVKQQLDEAASSRTQAQQYIDEQKEALATARKEAHDIIEQAKRSSSLQADEIIEKAKEETTRLKDSAARDIENEKEKAIAALRGEVSSMSVAIASKILTKEIDEKDQTELVGQYLNEVGGKQ</sequence>
<comment type="subunit">
    <text evidence="13">F-type ATPases have 2 components, F(1) - the catalytic core - and F(0) - the membrane proton channel. F(1) has five subunits: alpha(3), beta(3), gamma(1), delta(1), epsilon(1). F(0) has three main subunits: a(1), b(2) and c(10-14). The alpha and beta chains form an alternating ring which encloses part of the gamma chain. F(1) is attached to F(0) by a central stalk formed by the gamma and epsilon chains, while a peripheral stalk is formed by the delta and b chains.</text>
</comment>
<comment type="function">
    <text evidence="11 13">F(1)F(0) ATP synthase produces ATP from ADP in the presence of a proton or sodium gradient. F-type ATPases consist of two structural domains, F(1) containing the extramembraneous catalytic core and F(0) containing the membrane proton channel, linked together by a central stalk and a peripheral stalk. During catalysis, ATP synthesis in the catalytic domain of F(1) is coupled via a rotary mechanism of the central stalk subunits to proton translocation.</text>
</comment>
<dbReference type="GO" id="GO:0045259">
    <property type="term" value="C:proton-transporting ATP synthase complex"/>
    <property type="evidence" value="ECO:0007669"/>
    <property type="project" value="UniProtKB-KW"/>
</dbReference>
<evidence type="ECO:0000256" key="14">
    <source>
        <dbReference type="RuleBase" id="RU003848"/>
    </source>
</evidence>
<dbReference type="Pfam" id="PF00430">
    <property type="entry name" value="ATP-synt_B"/>
    <property type="match status" value="1"/>
</dbReference>
<dbReference type="RefSeq" id="WP_085494915.1">
    <property type="nucleotide sequence ID" value="NZ_FXAZ01000003.1"/>
</dbReference>
<dbReference type="GO" id="GO:0005886">
    <property type="term" value="C:plasma membrane"/>
    <property type="evidence" value="ECO:0007669"/>
    <property type="project" value="UniProtKB-SubCell"/>
</dbReference>
<name>A0A1X7KV14_9BACL</name>
<gene>
    <name evidence="13" type="primary">atpF</name>
    <name evidence="16" type="ORF">SAMN06295960_2752</name>
</gene>
<evidence type="ECO:0000256" key="13">
    <source>
        <dbReference type="HAMAP-Rule" id="MF_01398"/>
    </source>
</evidence>
<dbReference type="InterPro" id="IPR005864">
    <property type="entry name" value="ATP_synth_F0_bsu_bac"/>
</dbReference>
<evidence type="ECO:0000256" key="1">
    <source>
        <dbReference type="ARBA" id="ARBA00005513"/>
    </source>
</evidence>
<dbReference type="CDD" id="cd06503">
    <property type="entry name" value="ATP-synt_Fo_b"/>
    <property type="match status" value="1"/>
</dbReference>
<organism evidence="16 17">
    <name type="scientific">Paenibacillus aquistagni</name>
    <dbReference type="NCBI Taxonomy" id="1852522"/>
    <lineage>
        <taxon>Bacteria</taxon>
        <taxon>Bacillati</taxon>
        <taxon>Bacillota</taxon>
        <taxon>Bacilli</taxon>
        <taxon>Bacillales</taxon>
        <taxon>Paenibacillaceae</taxon>
        <taxon>Paenibacillus</taxon>
    </lineage>
</organism>
<dbReference type="GO" id="GO:0046961">
    <property type="term" value="F:proton-transporting ATPase activity, rotational mechanism"/>
    <property type="evidence" value="ECO:0007669"/>
    <property type="project" value="TreeGrafter"/>
</dbReference>
<evidence type="ECO:0000313" key="16">
    <source>
        <dbReference type="EMBL" id="SMG45424.1"/>
    </source>
</evidence>
<keyword evidence="17" id="KW-1185">Reference proteome</keyword>
<dbReference type="Gene3D" id="1.20.5.620">
    <property type="entry name" value="F1F0 ATP synthase subunit B, membrane domain"/>
    <property type="match status" value="1"/>
</dbReference>
<proteinExistence type="inferred from homology"/>
<evidence type="ECO:0000256" key="4">
    <source>
        <dbReference type="ARBA" id="ARBA00022547"/>
    </source>
</evidence>
<keyword evidence="5 13" id="KW-0812">Transmembrane</keyword>
<evidence type="ECO:0000256" key="15">
    <source>
        <dbReference type="SAM" id="Coils"/>
    </source>
</evidence>
<evidence type="ECO:0000313" key="17">
    <source>
        <dbReference type="Proteomes" id="UP000193834"/>
    </source>
</evidence>
<keyword evidence="10 13" id="KW-0066">ATP synthesis</keyword>
<dbReference type="InterPro" id="IPR002146">
    <property type="entry name" value="ATP_synth_b/b'su_bac/chlpt"/>
</dbReference>
<keyword evidence="7 13" id="KW-1133">Transmembrane helix</keyword>
<dbReference type="NCBIfam" id="TIGR01144">
    <property type="entry name" value="ATP_synt_b"/>
    <property type="match status" value="1"/>
</dbReference>
<dbReference type="GO" id="GO:0046933">
    <property type="term" value="F:proton-transporting ATP synthase activity, rotational mechanism"/>
    <property type="evidence" value="ECO:0007669"/>
    <property type="project" value="UniProtKB-UniRule"/>
</dbReference>
<keyword evidence="8 13" id="KW-0406">Ion transport</keyword>
<dbReference type="InterPro" id="IPR028987">
    <property type="entry name" value="ATP_synth_B-like_membr_sf"/>
</dbReference>
<evidence type="ECO:0000256" key="8">
    <source>
        <dbReference type="ARBA" id="ARBA00023065"/>
    </source>
</evidence>
<evidence type="ECO:0000256" key="12">
    <source>
        <dbReference type="ARBA" id="ARBA00037847"/>
    </source>
</evidence>
<evidence type="ECO:0000256" key="11">
    <source>
        <dbReference type="ARBA" id="ARBA00025198"/>
    </source>
</evidence>
<evidence type="ECO:0000256" key="9">
    <source>
        <dbReference type="ARBA" id="ARBA00023136"/>
    </source>
</evidence>
<evidence type="ECO:0000256" key="5">
    <source>
        <dbReference type="ARBA" id="ARBA00022692"/>
    </source>
</evidence>
<reference evidence="16 17" key="1">
    <citation type="submission" date="2017-04" db="EMBL/GenBank/DDBJ databases">
        <authorList>
            <person name="Afonso C.L."/>
            <person name="Miller P.J."/>
            <person name="Scott M.A."/>
            <person name="Spackman E."/>
            <person name="Goraichik I."/>
            <person name="Dimitrov K.M."/>
            <person name="Suarez D.L."/>
            <person name="Swayne D.E."/>
        </authorList>
    </citation>
    <scope>NUCLEOTIDE SEQUENCE [LARGE SCALE GENOMIC DNA]</scope>
    <source>
        <strain evidence="16 17">11</strain>
    </source>
</reference>
<dbReference type="STRING" id="1852522.SAMN06295960_2752"/>
<dbReference type="PANTHER" id="PTHR33445:SF1">
    <property type="entry name" value="ATP SYNTHASE SUBUNIT B"/>
    <property type="match status" value="1"/>
</dbReference>
<evidence type="ECO:0000256" key="10">
    <source>
        <dbReference type="ARBA" id="ARBA00023310"/>
    </source>
</evidence>
<evidence type="ECO:0000256" key="2">
    <source>
        <dbReference type="ARBA" id="ARBA00022448"/>
    </source>
</evidence>
<accession>A0A1X7KV14</accession>
<keyword evidence="4 13" id="KW-0138">CF(0)</keyword>